<protein>
    <submittedName>
        <fullName evidence="2">Uncharacterized protein</fullName>
    </submittedName>
</protein>
<keyword evidence="3" id="KW-1185">Reference proteome</keyword>
<dbReference type="OrthoDB" id="5421757at2759"/>
<proteinExistence type="predicted"/>
<dbReference type="EMBL" id="ML987211">
    <property type="protein sequence ID" value="KAF2241537.1"/>
    <property type="molecule type" value="Genomic_DNA"/>
</dbReference>
<feature type="transmembrane region" description="Helical" evidence="1">
    <location>
        <begin position="56"/>
        <end position="76"/>
    </location>
</feature>
<keyword evidence="1" id="KW-0472">Membrane</keyword>
<dbReference type="GeneID" id="54573621"/>
<evidence type="ECO:0000313" key="3">
    <source>
        <dbReference type="Proteomes" id="UP000800094"/>
    </source>
</evidence>
<gene>
    <name evidence="2" type="ORF">BU26DRAFT_172599</name>
</gene>
<dbReference type="Proteomes" id="UP000800094">
    <property type="component" value="Unassembled WGS sequence"/>
</dbReference>
<accession>A0A6A6HU32</accession>
<keyword evidence="1" id="KW-0812">Transmembrane</keyword>
<organism evidence="2 3">
    <name type="scientific">Trematosphaeria pertusa</name>
    <dbReference type="NCBI Taxonomy" id="390896"/>
    <lineage>
        <taxon>Eukaryota</taxon>
        <taxon>Fungi</taxon>
        <taxon>Dikarya</taxon>
        <taxon>Ascomycota</taxon>
        <taxon>Pezizomycotina</taxon>
        <taxon>Dothideomycetes</taxon>
        <taxon>Pleosporomycetidae</taxon>
        <taxon>Pleosporales</taxon>
        <taxon>Massarineae</taxon>
        <taxon>Trematosphaeriaceae</taxon>
        <taxon>Trematosphaeria</taxon>
    </lineage>
</organism>
<sequence length="348" mass="39603">MPNTAKRATKALPAAAIPEPFEPASAALARFLSTFDKDNVYITHIDNHPAWFKRRIFFVPVGINVVIAALLLWRAYAASPFYWSLLMSLLGNRNETTIYYTETPWGKLIKSVVWRMLVFLFDWLLFRIVGPWPWSFFLESPGNPVTWRFTVGFRDEEVYVRQSRGWGAKDLLGEAEGSSGKAGGDSPFFKTRILPAVDMRRLREKTGYLLMDGDFDLDFGGMITATKLLDKKEITADLLRTSVFVWVGSEETGQWAVWNCWKLDEGSETEARQKIMLFKDRLTAMGKESLFFKWVELVQFESNAPGGFTYERQAATAEKAKTLFEEEGIDFDKFIRDIGGLGGMPGMD</sequence>
<evidence type="ECO:0000313" key="2">
    <source>
        <dbReference type="EMBL" id="KAF2241537.1"/>
    </source>
</evidence>
<dbReference type="AlphaFoldDB" id="A0A6A6HU32"/>
<dbReference type="RefSeq" id="XP_033676541.1">
    <property type="nucleotide sequence ID" value="XM_033820291.1"/>
</dbReference>
<reference evidence="2" key="1">
    <citation type="journal article" date="2020" name="Stud. Mycol.">
        <title>101 Dothideomycetes genomes: a test case for predicting lifestyles and emergence of pathogens.</title>
        <authorList>
            <person name="Haridas S."/>
            <person name="Albert R."/>
            <person name="Binder M."/>
            <person name="Bloem J."/>
            <person name="Labutti K."/>
            <person name="Salamov A."/>
            <person name="Andreopoulos B."/>
            <person name="Baker S."/>
            <person name="Barry K."/>
            <person name="Bills G."/>
            <person name="Bluhm B."/>
            <person name="Cannon C."/>
            <person name="Castanera R."/>
            <person name="Culley D."/>
            <person name="Daum C."/>
            <person name="Ezra D."/>
            <person name="Gonzalez J."/>
            <person name="Henrissat B."/>
            <person name="Kuo A."/>
            <person name="Liang C."/>
            <person name="Lipzen A."/>
            <person name="Lutzoni F."/>
            <person name="Magnuson J."/>
            <person name="Mondo S."/>
            <person name="Nolan M."/>
            <person name="Ohm R."/>
            <person name="Pangilinan J."/>
            <person name="Park H.-J."/>
            <person name="Ramirez L."/>
            <person name="Alfaro M."/>
            <person name="Sun H."/>
            <person name="Tritt A."/>
            <person name="Yoshinaga Y."/>
            <person name="Zwiers L.-H."/>
            <person name="Turgeon B."/>
            <person name="Goodwin S."/>
            <person name="Spatafora J."/>
            <person name="Crous P."/>
            <person name="Grigoriev I."/>
        </authorList>
    </citation>
    <scope>NUCLEOTIDE SEQUENCE</scope>
    <source>
        <strain evidence="2">CBS 122368</strain>
    </source>
</reference>
<name>A0A6A6HU32_9PLEO</name>
<evidence type="ECO:0000256" key="1">
    <source>
        <dbReference type="SAM" id="Phobius"/>
    </source>
</evidence>
<keyword evidence="1" id="KW-1133">Transmembrane helix</keyword>